<dbReference type="GO" id="GO:0046872">
    <property type="term" value="F:metal ion binding"/>
    <property type="evidence" value="ECO:0007669"/>
    <property type="project" value="UniProtKB-KW"/>
</dbReference>
<sequence length="193" mass="22511">MSTQIRLRRQQDRQFQRTTDAAMATLIIEKKDLNMEQLSTCYVCQKCKNHGLLKWKKDHKKQCAYLKCGCAQCQLIDTRRALDRTIKEERCRAGPSHENQTTKGAKPQEIAFKPEAAEEERAQPFKEYWHPIHITPQPSPLNYGWMVYMPTQSPSYPACYHPDNDDLKPPNPNSHHQKRPFTIESILCLQSEI</sequence>
<organism evidence="8 9">
    <name type="scientific">Mesorhabditis spiculigera</name>
    <dbReference type="NCBI Taxonomy" id="96644"/>
    <lineage>
        <taxon>Eukaryota</taxon>
        <taxon>Metazoa</taxon>
        <taxon>Ecdysozoa</taxon>
        <taxon>Nematoda</taxon>
        <taxon>Chromadorea</taxon>
        <taxon>Rhabditida</taxon>
        <taxon>Rhabditina</taxon>
        <taxon>Rhabditomorpha</taxon>
        <taxon>Rhabditoidea</taxon>
        <taxon>Rhabditidae</taxon>
        <taxon>Mesorhabditinae</taxon>
        <taxon>Mesorhabditis</taxon>
    </lineage>
</organism>
<proteinExistence type="predicted"/>
<dbReference type="InterPro" id="IPR001275">
    <property type="entry name" value="DM_DNA-bd"/>
</dbReference>
<dbReference type="SUPFAM" id="SSF82927">
    <property type="entry name" value="Cysteine-rich DNA binding domain, (DM domain)"/>
    <property type="match status" value="1"/>
</dbReference>
<feature type="domain" description="DM" evidence="7">
    <location>
        <begin position="44"/>
        <end position="92"/>
    </location>
</feature>
<evidence type="ECO:0000313" key="8">
    <source>
        <dbReference type="EMBL" id="CAJ0572896.1"/>
    </source>
</evidence>
<name>A0AA36CPH9_9BILA</name>
<keyword evidence="3 5" id="KW-0238">DNA-binding</keyword>
<evidence type="ECO:0000256" key="4">
    <source>
        <dbReference type="ARBA" id="ARBA00023242"/>
    </source>
</evidence>
<dbReference type="PROSITE" id="PS40000">
    <property type="entry name" value="DM_1"/>
    <property type="match status" value="1"/>
</dbReference>
<evidence type="ECO:0000256" key="2">
    <source>
        <dbReference type="ARBA" id="ARBA00022833"/>
    </source>
</evidence>
<comment type="subcellular location">
    <subcellularLocation>
        <location evidence="5">Nucleus</location>
    </subcellularLocation>
</comment>
<dbReference type="GO" id="GO:0006355">
    <property type="term" value="P:regulation of DNA-templated transcription"/>
    <property type="evidence" value="ECO:0007669"/>
    <property type="project" value="InterPro"/>
</dbReference>
<reference evidence="8" key="1">
    <citation type="submission" date="2023-06" db="EMBL/GenBank/DDBJ databases">
        <authorList>
            <person name="Delattre M."/>
        </authorList>
    </citation>
    <scope>NUCLEOTIDE SEQUENCE</scope>
    <source>
        <strain evidence="8">AF72</strain>
    </source>
</reference>
<evidence type="ECO:0000259" key="7">
    <source>
        <dbReference type="PROSITE" id="PS50809"/>
    </source>
</evidence>
<keyword evidence="1 5" id="KW-0479">Metal-binding</keyword>
<dbReference type="GO" id="GO:0005634">
    <property type="term" value="C:nucleus"/>
    <property type="evidence" value="ECO:0007669"/>
    <property type="project" value="UniProtKB-SubCell"/>
</dbReference>
<dbReference type="Pfam" id="PF00751">
    <property type="entry name" value="DM"/>
    <property type="match status" value="1"/>
</dbReference>
<keyword evidence="2 5" id="KW-0862">Zinc</keyword>
<evidence type="ECO:0000256" key="6">
    <source>
        <dbReference type="SAM" id="MobiDB-lite"/>
    </source>
</evidence>
<feature type="non-terminal residue" evidence="8">
    <location>
        <position position="1"/>
    </location>
</feature>
<evidence type="ECO:0000313" key="9">
    <source>
        <dbReference type="Proteomes" id="UP001177023"/>
    </source>
</evidence>
<gene>
    <name evidence="8" type="ORF">MSPICULIGERA_LOCUS11271</name>
</gene>
<keyword evidence="4 5" id="KW-0539">Nucleus</keyword>
<dbReference type="Gene3D" id="4.10.1040.10">
    <property type="entry name" value="DM DNA-binding domain"/>
    <property type="match status" value="1"/>
</dbReference>
<dbReference type="AlphaFoldDB" id="A0AA36CPH9"/>
<feature type="region of interest" description="Disordered" evidence="6">
    <location>
        <begin position="91"/>
        <end position="110"/>
    </location>
</feature>
<protein>
    <recommendedName>
        <fullName evidence="7">DM domain-containing protein</fullName>
    </recommendedName>
</protein>
<dbReference type="PROSITE" id="PS50809">
    <property type="entry name" value="DM_2"/>
    <property type="match status" value="1"/>
</dbReference>
<dbReference type="SMART" id="SM00301">
    <property type="entry name" value="DM"/>
    <property type="match status" value="1"/>
</dbReference>
<dbReference type="Proteomes" id="UP001177023">
    <property type="component" value="Unassembled WGS sequence"/>
</dbReference>
<keyword evidence="9" id="KW-1185">Reference proteome</keyword>
<accession>A0AA36CPH9</accession>
<dbReference type="InterPro" id="IPR036407">
    <property type="entry name" value="DM_DNA-bd_sf"/>
</dbReference>
<feature type="DNA-binding region" description="DM" evidence="5">
    <location>
        <begin position="44"/>
        <end position="92"/>
    </location>
</feature>
<comment type="caution">
    <text evidence="8">The sequence shown here is derived from an EMBL/GenBank/DDBJ whole genome shotgun (WGS) entry which is preliminary data.</text>
</comment>
<evidence type="ECO:0000256" key="1">
    <source>
        <dbReference type="ARBA" id="ARBA00022723"/>
    </source>
</evidence>
<dbReference type="GO" id="GO:0043565">
    <property type="term" value="F:sequence-specific DNA binding"/>
    <property type="evidence" value="ECO:0007669"/>
    <property type="project" value="InterPro"/>
</dbReference>
<feature type="region of interest" description="Disordered" evidence="6">
    <location>
        <begin position="159"/>
        <end position="178"/>
    </location>
</feature>
<dbReference type="EMBL" id="CATQJA010002608">
    <property type="protein sequence ID" value="CAJ0572896.1"/>
    <property type="molecule type" value="Genomic_DNA"/>
</dbReference>
<evidence type="ECO:0000256" key="3">
    <source>
        <dbReference type="ARBA" id="ARBA00023125"/>
    </source>
</evidence>
<evidence type="ECO:0000256" key="5">
    <source>
        <dbReference type="PROSITE-ProRule" id="PRU00070"/>
    </source>
</evidence>